<dbReference type="AlphaFoldDB" id="A0A089L864"/>
<dbReference type="PANTHER" id="PTHR43433">
    <property type="entry name" value="HYDROLASE, ALPHA/BETA FOLD FAMILY PROTEIN"/>
    <property type="match status" value="1"/>
</dbReference>
<evidence type="ECO:0000313" key="3">
    <source>
        <dbReference type="Proteomes" id="UP000029518"/>
    </source>
</evidence>
<dbReference type="Gene3D" id="3.40.50.1820">
    <property type="entry name" value="alpha/beta hydrolase"/>
    <property type="match status" value="1"/>
</dbReference>
<dbReference type="EMBL" id="CP009285">
    <property type="protein sequence ID" value="AIQ56977.1"/>
    <property type="molecule type" value="Genomic_DNA"/>
</dbReference>
<keyword evidence="2" id="KW-0378">Hydrolase</keyword>
<gene>
    <name evidence="2" type="ORF">PBOR_08580</name>
</gene>
<dbReference type="Pfam" id="PF00561">
    <property type="entry name" value="Abhydrolase_1"/>
    <property type="match status" value="1"/>
</dbReference>
<dbReference type="OrthoDB" id="9773293at2"/>
<dbReference type="SUPFAM" id="SSF53474">
    <property type="entry name" value="alpha/beta-Hydrolases"/>
    <property type="match status" value="1"/>
</dbReference>
<dbReference type="RefSeq" id="WP_042211238.1">
    <property type="nucleotide sequence ID" value="NZ_CP009285.1"/>
</dbReference>
<dbReference type="Proteomes" id="UP000029518">
    <property type="component" value="Chromosome"/>
</dbReference>
<dbReference type="InterPro" id="IPR029058">
    <property type="entry name" value="AB_hydrolase_fold"/>
</dbReference>
<accession>A0A089L864</accession>
<reference evidence="2" key="1">
    <citation type="submission" date="2014-08" db="EMBL/GenBank/DDBJ databases">
        <title>Comparative genomics of the Paenibacillus odorifer group.</title>
        <authorList>
            <person name="den Bakker H.C."/>
            <person name="Tsai Y.-C.Y.-C."/>
            <person name="Martin N."/>
            <person name="Korlach J."/>
            <person name="Wiedmann M."/>
        </authorList>
    </citation>
    <scope>NUCLEOTIDE SEQUENCE [LARGE SCALE GENOMIC DNA]</scope>
    <source>
        <strain evidence="2">DSM 13188</strain>
    </source>
</reference>
<evidence type="ECO:0000259" key="1">
    <source>
        <dbReference type="Pfam" id="PF00561"/>
    </source>
</evidence>
<dbReference type="InterPro" id="IPR050471">
    <property type="entry name" value="AB_hydrolase"/>
</dbReference>
<dbReference type="PRINTS" id="PR00111">
    <property type="entry name" value="ABHYDROLASE"/>
</dbReference>
<keyword evidence="3" id="KW-1185">Reference proteome</keyword>
<dbReference type="PANTHER" id="PTHR43433:SF5">
    <property type="entry name" value="AB HYDROLASE-1 DOMAIN-CONTAINING PROTEIN"/>
    <property type="match status" value="1"/>
</dbReference>
<dbReference type="HOGENOM" id="CLU_020336_4_0_9"/>
<dbReference type="GO" id="GO:0016787">
    <property type="term" value="F:hydrolase activity"/>
    <property type="evidence" value="ECO:0007669"/>
    <property type="project" value="UniProtKB-KW"/>
</dbReference>
<dbReference type="KEGG" id="pbd:PBOR_08580"/>
<dbReference type="InterPro" id="IPR000073">
    <property type="entry name" value="AB_hydrolase_1"/>
</dbReference>
<evidence type="ECO:0000313" key="2">
    <source>
        <dbReference type="EMBL" id="AIQ56977.1"/>
    </source>
</evidence>
<proteinExistence type="predicted"/>
<organism evidence="2 3">
    <name type="scientific">Paenibacillus borealis</name>
    <dbReference type="NCBI Taxonomy" id="160799"/>
    <lineage>
        <taxon>Bacteria</taxon>
        <taxon>Bacillati</taxon>
        <taxon>Bacillota</taxon>
        <taxon>Bacilli</taxon>
        <taxon>Bacillales</taxon>
        <taxon>Paenibacillaceae</taxon>
        <taxon>Paenibacillus</taxon>
    </lineage>
</organism>
<protein>
    <submittedName>
        <fullName evidence="2">Alpha/beta hydrolase</fullName>
    </submittedName>
</protein>
<feature type="domain" description="AB hydrolase-1" evidence="1">
    <location>
        <begin position="35"/>
        <end position="265"/>
    </location>
</feature>
<sequence>MTTNYSYVEAPNLSVKTAEGTVYAYRELGEKAGIPVIFFTHLSANLDNWDPRVVDGIAKKHWVITFDNKGVGLSSGKVPDTIEQMAKDALMFIHTLGFEQIDIMSFSMGSMIAQELLAIEPRLVRKLILSGTGPRGGKGIEKVTKISDRDLIRAIFTLRDIKTYLFFTRTDNGKQKAKEFLARIKERKEARDKMISIKGYRRQLKAIHEWGMAKPADLSGITQPTLVVNGDDDRMVPTSNSYDLVQRIPNSKLIIYKDSGHGGIFQYHDEFVKSVIAFLDQ</sequence>
<name>A0A089L864_PAEBO</name>